<evidence type="ECO:0000259" key="1">
    <source>
        <dbReference type="Pfam" id="PF07486"/>
    </source>
</evidence>
<name>A0A4U8Q2G2_9FIRM</name>
<gene>
    <name evidence="2" type="primary">sleB_3</name>
    <name evidence="2" type="ORF">DSM106044_05145</name>
</gene>
<proteinExistence type="predicted"/>
<dbReference type="STRING" id="180332.GCA_000797495_00751"/>
<accession>A0A4U8Q2G2</accession>
<organism evidence="2 3">
    <name type="scientific">Robinsoniella peoriensis</name>
    <dbReference type="NCBI Taxonomy" id="180332"/>
    <lineage>
        <taxon>Bacteria</taxon>
        <taxon>Bacillati</taxon>
        <taxon>Bacillota</taxon>
        <taxon>Clostridia</taxon>
        <taxon>Lachnospirales</taxon>
        <taxon>Lachnospiraceae</taxon>
        <taxon>Robinsoniella</taxon>
    </lineage>
</organism>
<dbReference type="AlphaFoldDB" id="A0A4U8Q2G2"/>
<feature type="domain" description="Cell wall hydrolase SleB" evidence="1">
    <location>
        <begin position="175"/>
        <end position="278"/>
    </location>
</feature>
<dbReference type="GO" id="GO:0016787">
    <property type="term" value="F:hydrolase activity"/>
    <property type="evidence" value="ECO:0007669"/>
    <property type="project" value="InterPro"/>
</dbReference>
<reference evidence="2 3" key="1">
    <citation type="journal article" date="2019" name="Anaerobe">
        <title>Detection of Robinsoniella peoriensis in multiple bone samples of a trauma patient.</title>
        <authorList>
            <person name="Schrottner P."/>
            <person name="Hartwich K."/>
            <person name="Bunk B."/>
            <person name="Schober I."/>
            <person name="Helbig S."/>
            <person name="Rudolph W.W."/>
            <person name="Gunzer F."/>
        </authorList>
    </citation>
    <scope>NUCLEOTIDE SEQUENCE [LARGE SCALE GENOMIC DNA]</scope>
    <source>
        <strain evidence="2 3">DSM 106044</strain>
    </source>
</reference>
<dbReference type="InterPro" id="IPR042047">
    <property type="entry name" value="SleB_dom1"/>
</dbReference>
<dbReference type="Pfam" id="PF07486">
    <property type="entry name" value="Hydrolase_2"/>
    <property type="match status" value="1"/>
</dbReference>
<comment type="caution">
    <text evidence="2">The sequence shown here is derived from an EMBL/GenBank/DDBJ whole genome shotgun (WGS) entry which is preliminary data.</text>
</comment>
<dbReference type="Gene3D" id="1.10.10.2520">
    <property type="entry name" value="Cell wall hydrolase SleB, domain 1"/>
    <property type="match status" value="1"/>
</dbReference>
<dbReference type="InterPro" id="IPR011105">
    <property type="entry name" value="Cell_wall_hydrolase_SleB"/>
</dbReference>
<keyword evidence="3" id="KW-1185">Reference proteome</keyword>
<dbReference type="Proteomes" id="UP000306509">
    <property type="component" value="Unassembled WGS sequence"/>
</dbReference>
<dbReference type="EMBL" id="QGQD01000105">
    <property type="protein sequence ID" value="TLC98082.1"/>
    <property type="molecule type" value="Genomic_DNA"/>
</dbReference>
<evidence type="ECO:0000313" key="2">
    <source>
        <dbReference type="EMBL" id="TLC98082.1"/>
    </source>
</evidence>
<evidence type="ECO:0000313" key="3">
    <source>
        <dbReference type="Proteomes" id="UP000306509"/>
    </source>
</evidence>
<protein>
    <submittedName>
        <fullName evidence="2">Spore cortex-lytic enzyme</fullName>
    </submittedName>
</protein>
<sequence>MWLLKSLVRKLYKLKKYLFRRRYRGCRINCVAATFVAVICTAVLLCAVGFSDGGKNKVYAVTQQNAVSDETPQKAKDKKFQAGLMGIMNCISSMEELSRSSKAQEVSGAGEEILVGASKASRREVNRMTIEKGMEQAGAVGYSASQIVKDNHMPVEDYDALLRIVEAEATGGDMKSKILVANVVLNRVNNSHFPDSIYDVVWERVNGDPQFSPTADGRIDSVTISDETIEAVDRALNGEDYSEGALYFIARSSADQINVNWFDTKLQKLFVYGGHEFFTYEGY</sequence>